<dbReference type="Pfam" id="PF01850">
    <property type="entry name" value="PIN"/>
    <property type="match status" value="1"/>
</dbReference>
<dbReference type="InterPro" id="IPR002716">
    <property type="entry name" value="PIN_dom"/>
</dbReference>
<dbReference type="EC" id="3.1.-.-" evidence="2"/>
<dbReference type="Proteomes" id="UP000076079">
    <property type="component" value="Chromosome"/>
</dbReference>
<keyword evidence="2" id="KW-0378">Hydrolase</keyword>
<dbReference type="Gene3D" id="3.40.50.1010">
    <property type="entry name" value="5'-nuclease"/>
    <property type="match status" value="1"/>
</dbReference>
<dbReference type="KEGG" id="abac:LuPra_06171"/>
<dbReference type="OrthoDB" id="329172at2"/>
<dbReference type="STRING" id="1855912.LuPra_06171"/>
<keyword evidence="3" id="KW-1185">Reference proteome</keyword>
<reference evidence="2 3" key="1">
    <citation type="journal article" date="2016" name="Genome Announc.">
        <title>First Complete Genome Sequence of a Subdivision 6 Acidobacterium Strain.</title>
        <authorList>
            <person name="Huang S."/>
            <person name="Vieira S."/>
            <person name="Bunk B."/>
            <person name="Riedel T."/>
            <person name="Sproer C."/>
            <person name="Overmann J."/>
        </authorList>
    </citation>
    <scope>NUCLEOTIDE SEQUENCE [LARGE SCALE GENOMIC DNA]</scope>
    <source>
        <strain evidence="3">DSM 100886 HEG_-6_39</strain>
    </source>
</reference>
<dbReference type="SUPFAM" id="SSF88723">
    <property type="entry name" value="PIN domain-like"/>
    <property type="match status" value="1"/>
</dbReference>
<feature type="domain" description="PIN" evidence="1">
    <location>
        <begin position="3"/>
        <end position="111"/>
    </location>
</feature>
<evidence type="ECO:0000313" key="3">
    <source>
        <dbReference type="Proteomes" id="UP000076079"/>
    </source>
</evidence>
<proteinExistence type="predicted"/>
<dbReference type="AlphaFoldDB" id="A0A143PVV4"/>
<dbReference type="RefSeq" id="WP_110174301.1">
    <property type="nucleotide sequence ID" value="NZ_CP015136.1"/>
</dbReference>
<dbReference type="InterPro" id="IPR029060">
    <property type="entry name" value="PIN-like_dom_sf"/>
</dbReference>
<dbReference type="GO" id="GO:0016787">
    <property type="term" value="F:hydrolase activity"/>
    <property type="evidence" value="ECO:0007669"/>
    <property type="project" value="UniProtKB-KW"/>
</dbReference>
<gene>
    <name evidence="2" type="ORF">LuPra_06171</name>
</gene>
<dbReference type="EMBL" id="CP015136">
    <property type="protein sequence ID" value="AMY12887.1"/>
    <property type="molecule type" value="Genomic_DNA"/>
</dbReference>
<reference evidence="3" key="2">
    <citation type="submission" date="2016-04" db="EMBL/GenBank/DDBJ databases">
        <title>First Complete Genome Sequence of a Subdivision 6 Acidobacterium.</title>
        <authorList>
            <person name="Huang S."/>
            <person name="Vieira S."/>
            <person name="Bunk B."/>
            <person name="Riedel T."/>
            <person name="Sproeer C."/>
            <person name="Overmann J."/>
        </authorList>
    </citation>
    <scope>NUCLEOTIDE SEQUENCE [LARGE SCALE GENOMIC DNA]</scope>
    <source>
        <strain evidence="3">DSM 100886 HEG_-6_39</strain>
    </source>
</reference>
<protein>
    <submittedName>
        <fullName evidence="2">Putative ribonuclease VapC32</fullName>
        <ecNumber evidence="2">3.1.-.-</ecNumber>
    </submittedName>
</protein>
<evidence type="ECO:0000313" key="2">
    <source>
        <dbReference type="EMBL" id="AMY12887.1"/>
    </source>
</evidence>
<accession>A0A143PVV4</accession>
<evidence type="ECO:0000259" key="1">
    <source>
        <dbReference type="Pfam" id="PF01850"/>
    </source>
</evidence>
<sequence>MTLVDTSVWIDHLRRGDAELAALLEEGMVLVHPFVIGEIACGTLRQREVVLGHLRHLPEAPLATETEVHHLLEGHRLGGRGLGWVDLHLLASARLAAVPLITRDRALRDVAQAVLA</sequence>
<organism evidence="2 3">
    <name type="scientific">Luteitalea pratensis</name>
    <dbReference type="NCBI Taxonomy" id="1855912"/>
    <lineage>
        <taxon>Bacteria</taxon>
        <taxon>Pseudomonadati</taxon>
        <taxon>Acidobacteriota</taxon>
        <taxon>Vicinamibacteria</taxon>
        <taxon>Vicinamibacterales</taxon>
        <taxon>Vicinamibacteraceae</taxon>
        <taxon>Luteitalea</taxon>
    </lineage>
</organism>
<name>A0A143PVV4_LUTPR</name>